<keyword evidence="4 8" id="KW-0418">Kinase</keyword>
<feature type="binding site" evidence="6">
    <location>
        <position position="48"/>
    </location>
    <ligand>
        <name>ATP</name>
        <dbReference type="ChEBI" id="CHEBI:30616"/>
    </ligand>
</feature>
<evidence type="ECO:0000256" key="8">
    <source>
        <dbReference type="RuleBase" id="RU361165"/>
    </source>
</evidence>
<evidence type="ECO:0000256" key="7">
    <source>
        <dbReference type="RuleBase" id="RU000304"/>
    </source>
</evidence>
<dbReference type="AlphaFoldDB" id="A0A023B5Y6"/>
<dbReference type="InterPro" id="IPR003527">
    <property type="entry name" value="MAP_kinase_CS"/>
</dbReference>
<keyword evidence="2 8" id="KW-0808">Transferase</keyword>
<accession>A0A023B5Y6</accession>
<reference evidence="10" key="1">
    <citation type="submission" date="2013-12" db="EMBL/GenBank/DDBJ databases">
        <authorList>
            <person name="Omoto C.K."/>
            <person name="Sibley D."/>
            <person name="Venepally P."/>
            <person name="Hadjithomas M."/>
            <person name="Karamycheva S."/>
            <person name="Brunk B."/>
            <person name="Roos D."/>
            <person name="Caler E."/>
            <person name="Lorenzi H."/>
        </authorList>
    </citation>
    <scope>NUCLEOTIDE SEQUENCE</scope>
</reference>
<evidence type="ECO:0000256" key="6">
    <source>
        <dbReference type="PROSITE-ProRule" id="PRU10141"/>
    </source>
</evidence>
<comment type="cofactor">
    <cofactor evidence="8">
        <name>Mg(2+)</name>
        <dbReference type="ChEBI" id="CHEBI:18420"/>
    </cofactor>
</comment>
<feature type="domain" description="Protein kinase" evidence="9">
    <location>
        <begin position="18"/>
        <end position="350"/>
    </location>
</feature>
<evidence type="ECO:0000256" key="3">
    <source>
        <dbReference type="ARBA" id="ARBA00022741"/>
    </source>
</evidence>
<keyword evidence="5 6" id="KW-0067">ATP-binding</keyword>
<comment type="similarity">
    <text evidence="8">Belongs to the protein kinase superfamily. Ser/Thr protein kinase family. MAP kinase subfamily.</text>
</comment>
<dbReference type="PROSITE" id="PS01351">
    <property type="entry name" value="MAPK"/>
    <property type="match status" value="1"/>
</dbReference>
<dbReference type="GeneID" id="22913061"/>
<dbReference type="SMART" id="SM00220">
    <property type="entry name" value="S_TKc"/>
    <property type="match status" value="1"/>
</dbReference>
<dbReference type="InterPro" id="IPR011009">
    <property type="entry name" value="Kinase-like_dom_sf"/>
</dbReference>
<dbReference type="InterPro" id="IPR050117">
    <property type="entry name" value="MAPK"/>
</dbReference>
<dbReference type="EMBL" id="AFNH02000648">
    <property type="protein sequence ID" value="EZG64224.1"/>
    <property type="molecule type" value="Genomic_DNA"/>
</dbReference>
<comment type="activity regulation">
    <text evidence="8">Activated by threonine and tyrosine phosphorylation.</text>
</comment>
<dbReference type="Proteomes" id="UP000019763">
    <property type="component" value="Unassembled WGS sequence"/>
</dbReference>
<keyword evidence="1 7" id="KW-0723">Serine/threonine-protein kinase</keyword>
<dbReference type="FunFam" id="1.10.510.10:FF:000624">
    <property type="entry name" value="Mitogen-activated protein kinase"/>
    <property type="match status" value="1"/>
</dbReference>
<dbReference type="GO" id="GO:0005524">
    <property type="term" value="F:ATP binding"/>
    <property type="evidence" value="ECO:0007669"/>
    <property type="project" value="UniProtKB-UniRule"/>
</dbReference>
<sequence>MVAVIPQPFEDWKLPARYEKRQAIGTGSYGTVAEAYDTATKKIVAIKKIPRVFEDLVDCKRVLREVAILNRLKHENVVKVVDVIIPNDLNKFDEIYIVLEIADSDLKKLVRTPVYLSELHVRTLLYNLLVGLKFTHSAGIYHRDLKPANCLVNQDCSVKICDFGLARTVDTPLSYDRGGKRPAANLKEQLTMHVVTRWYRAPELILLQEHYTEAIDIWSVGCIFAELLTMVKETCLKPNERLPLFPGTSCFPLSPDEKHGYNHQFHTRGNKDQLDMIFNVLGTPSNDDVEALVKEDARRYVRIFPHKDPIDLNTKFPGASTKAIDLLKKMLQFNPDKRINVDEALNHPLFRDIRNNELETTADKKVRLPFNDWMPLTADQLRYAFLKEAQVFHPDLKIPDHLAKTGYGNAANNTIE</sequence>
<dbReference type="GO" id="GO:0004707">
    <property type="term" value="F:MAP kinase activity"/>
    <property type="evidence" value="ECO:0007669"/>
    <property type="project" value="UniProtKB-EC"/>
</dbReference>
<evidence type="ECO:0000256" key="2">
    <source>
        <dbReference type="ARBA" id="ARBA00022679"/>
    </source>
</evidence>
<evidence type="ECO:0000259" key="9">
    <source>
        <dbReference type="PROSITE" id="PS50011"/>
    </source>
</evidence>
<dbReference type="PROSITE" id="PS00108">
    <property type="entry name" value="PROTEIN_KINASE_ST"/>
    <property type="match status" value="1"/>
</dbReference>
<dbReference type="eggNOG" id="KOG0660">
    <property type="taxonomic scope" value="Eukaryota"/>
</dbReference>
<dbReference type="Gene3D" id="1.10.510.10">
    <property type="entry name" value="Transferase(Phosphotransferase) domain 1"/>
    <property type="match status" value="1"/>
</dbReference>
<dbReference type="InterPro" id="IPR008271">
    <property type="entry name" value="Ser/Thr_kinase_AS"/>
</dbReference>
<dbReference type="EC" id="2.7.11.24" evidence="8"/>
<evidence type="ECO:0000256" key="4">
    <source>
        <dbReference type="ARBA" id="ARBA00022777"/>
    </source>
</evidence>
<keyword evidence="11" id="KW-1185">Reference proteome</keyword>
<dbReference type="OrthoDB" id="192887at2759"/>
<dbReference type="CDD" id="cd07834">
    <property type="entry name" value="STKc_MAPK"/>
    <property type="match status" value="1"/>
</dbReference>
<proteinExistence type="inferred from homology"/>
<dbReference type="PROSITE" id="PS50011">
    <property type="entry name" value="PROTEIN_KINASE_DOM"/>
    <property type="match status" value="1"/>
</dbReference>
<dbReference type="Pfam" id="PF00069">
    <property type="entry name" value="Pkinase"/>
    <property type="match status" value="1"/>
</dbReference>
<dbReference type="OMA" id="ANWEVGT"/>
<evidence type="ECO:0000313" key="11">
    <source>
        <dbReference type="Proteomes" id="UP000019763"/>
    </source>
</evidence>
<evidence type="ECO:0000313" key="10">
    <source>
        <dbReference type="EMBL" id="EZG64224.1"/>
    </source>
</evidence>
<dbReference type="InterPro" id="IPR017441">
    <property type="entry name" value="Protein_kinase_ATP_BS"/>
</dbReference>
<dbReference type="Gene3D" id="3.30.200.20">
    <property type="entry name" value="Phosphorylase Kinase, domain 1"/>
    <property type="match status" value="1"/>
</dbReference>
<keyword evidence="8" id="KW-0460">Magnesium</keyword>
<keyword evidence="3 6" id="KW-0547">Nucleotide-binding</keyword>
<name>A0A023B5Y6_GRENI</name>
<evidence type="ECO:0000256" key="1">
    <source>
        <dbReference type="ARBA" id="ARBA00022527"/>
    </source>
</evidence>
<gene>
    <name evidence="10" type="ORF">GNI_086080</name>
</gene>
<organism evidence="10 11">
    <name type="scientific">Gregarina niphandrodes</name>
    <name type="common">Septate eugregarine</name>
    <dbReference type="NCBI Taxonomy" id="110365"/>
    <lineage>
        <taxon>Eukaryota</taxon>
        <taxon>Sar</taxon>
        <taxon>Alveolata</taxon>
        <taxon>Apicomplexa</taxon>
        <taxon>Conoidasida</taxon>
        <taxon>Gregarinasina</taxon>
        <taxon>Eugregarinorida</taxon>
        <taxon>Gregarinidae</taxon>
        <taxon>Gregarina</taxon>
    </lineage>
</organism>
<protein>
    <recommendedName>
        <fullName evidence="8">Mitogen-activated protein kinase</fullName>
        <ecNumber evidence="8">2.7.11.24</ecNumber>
    </recommendedName>
</protein>
<dbReference type="PANTHER" id="PTHR24055">
    <property type="entry name" value="MITOGEN-ACTIVATED PROTEIN KINASE"/>
    <property type="match status" value="1"/>
</dbReference>
<dbReference type="InterPro" id="IPR000719">
    <property type="entry name" value="Prot_kinase_dom"/>
</dbReference>
<comment type="catalytic activity">
    <reaction evidence="8">
        <text>L-threonyl-[protein] + ATP = O-phospho-L-threonyl-[protein] + ADP + H(+)</text>
        <dbReference type="Rhea" id="RHEA:46608"/>
        <dbReference type="Rhea" id="RHEA-COMP:11060"/>
        <dbReference type="Rhea" id="RHEA-COMP:11605"/>
        <dbReference type="ChEBI" id="CHEBI:15378"/>
        <dbReference type="ChEBI" id="CHEBI:30013"/>
        <dbReference type="ChEBI" id="CHEBI:30616"/>
        <dbReference type="ChEBI" id="CHEBI:61977"/>
        <dbReference type="ChEBI" id="CHEBI:456216"/>
        <dbReference type="EC" id="2.7.11.24"/>
    </reaction>
</comment>
<dbReference type="PROSITE" id="PS00107">
    <property type="entry name" value="PROTEIN_KINASE_ATP"/>
    <property type="match status" value="1"/>
</dbReference>
<dbReference type="FunFam" id="3.30.200.20:FF:000046">
    <property type="entry name" value="Mitogen-activated protein kinase"/>
    <property type="match status" value="1"/>
</dbReference>
<evidence type="ECO:0000256" key="5">
    <source>
        <dbReference type="ARBA" id="ARBA00022840"/>
    </source>
</evidence>
<comment type="caution">
    <text evidence="10">The sequence shown here is derived from an EMBL/GenBank/DDBJ whole genome shotgun (WGS) entry which is preliminary data.</text>
</comment>
<dbReference type="RefSeq" id="XP_011130649.1">
    <property type="nucleotide sequence ID" value="XM_011132347.1"/>
</dbReference>
<dbReference type="VEuPathDB" id="CryptoDB:GNI_086080"/>
<dbReference type="SUPFAM" id="SSF56112">
    <property type="entry name" value="Protein kinase-like (PK-like)"/>
    <property type="match status" value="1"/>
</dbReference>